<keyword evidence="2" id="KW-0732">Signal</keyword>
<gene>
    <name evidence="3" type="ORF">TRFO_32853</name>
</gene>
<sequence>MIFLFITNAFSFPTCSMTIDAPKGISYYEFDINAGKTHCFYADRFFYVFINNFDNAVVSAFYLRNRNSETALKTIFFDSLNTSATNPLIDFGDVSGLVGIYAKEQTRFRLHTIVLDKQCDGDITVSNSGTDTFYFSPTGNSQCIFPVPICEELTAQFDPQFISENDQLDVFMPDNDKLIVKKFLQRDFSVPFYIIVNATESNESTIRFTYSGTTCTRGTKRLSTQVPVVRESYKDQLGTSAIIGITFGAILLVLVAAILIVCLVIRRKEKIKIIKKEIRNRFNLMANSSFYHTYNSRRANKKNENAVSNNTIENTKADGEQTLKSLSVRDESSSYSTESDFISVEAEIDETPSFFYRDLI</sequence>
<accession>A0A1J4JPV4</accession>
<evidence type="ECO:0000313" key="4">
    <source>
        <dbReference type="Proteomes" id="UP000179807"/>
    </source>
</evidence>
<dbReference type="VEuPathDB" id="TrichDB:TRFO_32853"/>
<proteinExistence type="predicted"/>
<feature type="transmembrane region" description="Helical" evidence="1">
    <location>
        <begin position="241"/>
        <end position="265"/>
    </location>
</feature>
<feature type="chain" id="PRO_5012543212" evidence="2">
    <location>
        <begin position="17"/>
        <end position="360"/>
    </location>
</feature>
<comment type="caution">
    <text evidence="3">The sequence shown here is derived from an EMBL/GenBank/DDBJ whole genome shotgun (WGS) entry which is preliminary data.</text>
</comment>
<keyword evidence="1" id="KW-1133">Transmembrane helix</keyword>
<reference evidence="3" key="1">
    <citation type="submission" date="2016-10" db="EMBL/GenBank/DDBJ databases">
        <authorList>
            <person name="Benchimol M."/>
            <person name="Almeida L.G."/>
            <person name="Vasconcelos A.T."/>
            <person name="Perreira-Neves A."/>
            <person name="Rosa I.A."/>
            <person name="Tasca T."/>
            <person name="Bogo M.R."/>
            <person name="de Souza W."/>
        </authorList>
    </citation>
    <scope>NUCLEOTIDE SEQUENCE [LARGE SCALE GENOMIC DNA]</scope>
    <source>
        <strain evidence="3">K</strain>
    </source>
</reference>
<dbReference type="AlphaFoldDB" id="A0A1J4JPV4"/>
<protein>
    <submittedName>
        <fullName evidence="3">Uncharacterized protein</fullName>
    </submittedName>
</protein>
<keyword evidence="4" id="KW-1185">Reference proteome</keyword>
<dbReference type="RefSeq" id="XP_068353584.1">
    <property type="nucleotide sequence ID" value="XM_068508725.1"/>
</dbReference>
<evidence type="ECO:0000313" key="3">
    <source>
        <dbReference type="EMBL" id="OHT00448.1"/>
    </source>
</evidence>
<evidence type="ECO:0000256" key="1">
    <source>
        <dbReference type="SAM" id="Phobius"/>
    </source>
</evidence>
<dbReference type="GeneID" id="94843429"/>
<dbReference type="EMBL" id="MLAK01000954">
    <property type="protein sequence ID" value="OHT00448.1"/>
    <property type="molecule type" value="Genomic_DNA"/>
</dbReference>
<evidence type="ECO:0000256" key="2">
    <source>
        <dbReference type="SAM" id="SignalP"/>
    </source>
</evidence>
<organism evidence="3 4">
    <name type="scientific">Tritrichomonas foetus</name>
    <dbReference type="NCBI Taxonomy" id="1144522"/>
    <lineage>
        <taxon>Eukaryota</taxon>
        <taxon>Metamonada</taxon>
        <taxon>Parabasalia</taxon>
        <taxon>Tritrichomonadida</taxon>
        <taxon>Tritrichomonadidae</taxon>
        <taxon>Tritrichomonas</taxon>
    </lineage>
</organism>
<keyword evidence="1" id="KW-0812">Transmembrane</keyword>
<name>A0A1J4JPV4_9EUKA</name>
<feature type="signal peptide" evidence="2">
    <location>
        <begin position="1"/>
        <end position="16"/>
    </location>
</feature>
<keyword evidence="1" id="KW-0472">Membrane</keyword>
<dbReference type="Proteomes" id="UP000179807">
    <property type="component" value="Unassembled WGS sequence"/>
</dbReference>